<dbReference type="OrthoDB" id="8778785at2"/>
<sequence length="231" mass="26488">MSIELLQTMEWSKLCWDLSFEELIELDLILPKVGSTYTVKLSTNEDHAKEGRAFLLWQPPHSELNGWRDGRPSEILKSHVIEGVFRNAIHGNSVFDFDVIFCTKLVDYFSKVSEEKASPLSYIGQPEGASVFQWRDARSLVKSNIGKYLYLSGSECETSLDAILSYDGSRLCLHYSATLHHPASYQTIVTKYYLNQYEHIVFEQLLAQAEEIIDDSMLCLDQDKIKGAEYW</sequence>
<protein>
    <submittedName>
        <fullName evidence="1">Uncharacterized protein</fullName>
    </submittedName>
</protein>
<reference evidence="1 2" key="1">
    <citation type="submission" date="2016-11" db="EMBL/GenBank/DDBJ databases">
        <authorList>
            <person name="Jaros S."/>
            <person name="Januszkiewicz K."/>
            <person name="Wedrychowicz H."/>
        </authorList>
    </citation>
    <scope>NUCLEOTIDE SEQUENCE [LARGE SCALE GENOMIC DNA]</scope>
    <source>
        <strain evidence="1 2">DSM 18899</strain>
    </source>
</reference>
<dbReference type="Proteomes" id="UP000186513">
    <property type="component" value="Unassembled WGS sequence"/>
</dbReference>
<name>A0A1K2H5G6_9NEIS</name>
<organism evidence="1 2">
    <name type="scientific">Chitinimonas taiwanensis DSM 18899</name>
    <dbReference type="NCBI Taxonomy" id="1121279"/>
    <lineage>
        <taxon>Bacteria</taxon>
        <taxon>Pseudomonadati</taxon>
        <taxon>Pseudomonadota</taxon>
        <taxon>Betaproteobacteria</taxon>
        <taxon>Neisseriales</taxon>
        <taxon>Chitinibacteraceae</taxon>
        <taxon>Chitinimonas</taxon>
    </lineage>
</organism>
<evidence type="ECO:0000313" key="2">
    <source>
        <dbReference type="Proteomes" id="UP000186513"/>
    </source>
</evidence>
<dbReference type="EMBL" id="FPKR01000001">
    <property type="protein sequence ID" value="SFZ70772.1"/>
    <property type="molecule type" value="Genomic_DNA"/>
</dbReference>
<gene>
    <name evidence="1" type="ORF">SAMN02745887_00307</name>
</gene>
<evidence type="ECO:0000313" key="1">
    <source>
        <dbReference type="EMBL" id="SFZ70772.1"/>
    </source>
</evidence>
<dbReference type="RefSeq" id="WP_139255993.1">
    <property type="nucleotide sequence ID" value="NZ_FPKR01000001.1"/>
</dbReference>
<accession>A0A1K2H5G6</accession>
<keyword evidence="2" id="KW-1185">Reference proteome</keyword>
<dbReference type="AlphaFoldDB" id="A0A1K2H5G6"/>
<proteinExistence type="predicted"/>